<name>A0ABV0F5B4_9ENTE</name>
<dbReference type="RefSeq" id="WP_161870130.1">
    <property type="nucleotide sequence ID" value="NZ_JAQFAM010000001.1"/>
</dbReference>
<accession>A0ABV0F5B4</accession>
<reference evidence="1" key="1">
    <citation type="submission" date="2016-06" db="EMBL/GenBank/DDBJ databases">
        <authorList>
            <person name="Van Tyne D."/>
        </authorList>
    </citation>
    <scope>NUCLEOTIDE SEQUENCE</scope>
    <source>
        <strain evidence="1">JM9A</strain>
    </source>
</reference>
<reference evidence="1" key="2">
    <citation type="submission" date="2024-02" db="EMBL/GenBank/DDBJ databases">
        <title>The Genome Sequence of Enterococcus diestrammenae JM9A.</title>
        <authorList>
            <person name="Earl A."/>
            <person name="Manson A."/>
            <person name="Gilmore M."/>
            <person name="Sanders J."/>
            <person name="Shea T."/>
            <person name="Howe W."/>
            <person name="Livny J."/>
            <person name="Cuomo C."/>
            <person name="Neafsey D."/>
            <person name="Birren B."/>
        </authorList>
    </citation>
    <scope>NUCLEOTIDE SEQUENCE</scope>
    <source>
        <strain evidence="1">JM9A</strain>
    </source>
</reference>
<sequence>MRNTWLAEQLKAIQEPQYQRILQAAIDYIEELEDDNESLQVSLEGSVWSPNRWNDKADQKEPEK</sequence>
<comment type="caution">
    <text evidence="1">The sequence shown here is derived from an EMBL/GenBank/DDBJ whole genome shotgun (WGS) entry which is preliminary data.</text>
</comment>
<evidence type="ECO:0000313" key="1">
    <source>
        <dbReference type="EMBL" id="MEO1783225.1"/>
    </source>
</evidence>
<dbReference type="Proteomes" id="UP001429357">
    <property type="component" value="Unassembled WGS sequence"/>
</dbReference>
<gene>
    <name evidence="1" type="ORF">BAU18_002844</name>
</gene>
<evidence type="ECO:0000313" key="2">
    <source>
        <dbReference type="Proteomes" id="UP001429357"/>
    </source>
</evidence>
<organism evidence="1 2">
    <name type="scientific">Enterococcus diestrammenae</name>
    <dbReference type="NCBI Taxonomy" id="1155073"/>
    <lineage>
        <taxon>Bacteria</taxon>
        <taxon>Bacillati</taxon>
        <taxon>Bacillota</taxon>
        <taxon>Bacilli</taxon>
        <taxon>Lactobacillales</taxon>
        <taxon>Enterococcaceae</taxon>
        <taxon>Enterococcus</taxon>
    </lineage>
</organism>
<keyword evidence="2" id="KW-1185">Reference proteome</keyword>
<dbReference type="EMBL" id="MAEI02000001">
    <property type="protein sequence ID" value="MEO1783225.1"/>
    <property type="molecule type" value="Genomic_DNA"/>
</dbReference>
<proteinExistence type="predicted"/>
<protein>
    <submittedName>
        <fullName evidence="1">Uncharacterized protein</fullName>
    </submittedName>
</protein>